<dbReference type="Proteomes" id="UP000504606">
    <property type="component" value="Unplaced"/>
</dbReference>
<accession>A0A6J1SUU1</accession>
<name>A0A6J1SUU1_FRAOC</name>
<evidence type="ECO:0000313" key="1">
    <source>
        <dbReference type="Proteomes" id="UP000504606"/>
    </source>
</evidence>
<gene>
    <name evidence="2" type="primary">LOC113209649</name>
</gene>
<dbReference type="GeneID" id="113209649"/>
<proteinExistence type="predicted"/>
<evidence type="ECO:0000313" key="2">
    <source>
        <dbReference type="RefSeq" id="XP_026283075.1"/>
    </source>
</evidence>
<dbReference type="InterPro" id="IPR032675">
    <property type="entry name" value="LRR_dom_sf"/>
</dbReference>
<dbReference type="RefSeq" id="XP_026283075.1">
    <property type="nucleotide sequence ID" value="XM_026427290.2"/>
</dbReference>
<sequence length="239" mass="26519">MGTARPIHINPFPYRVFQKFWRGKAPPAQNLGGHGPPRPPRLLRHWQEKAALLRDAPGVTRLVGVCCDKDPVWSLQLLQRAAPTVERLSVNHPREAHLRAVHAIPRLRRLYVSGDAALRLDPLELPALPPGHAGLQWLSVQNLPRATTQSLLRAHGGTLEELELYVGTAGSGGWPYSCGDLLSLLEQSWLRALRRLVLRRGWCSHSAAACREQRGNVRRVLPGTEVLCGSCVGVRAEWV</sequence>
<organism evidence="1 2">
    <name type="scientific">Frankliniella occidentalis</name>
    <name type="common">Western flower thrips</name>
    <name type="synonym">Euthrips occidentalis</name>
    <dbReference type="NCBI Taxonomy" id="133901"/>
    <lineage>
        <taxon>Eukaryota</taxon>
        <taxon>Metazoa</taxon>
        <taxon>Ecdysozoa</taxon>
        <taxon>Arthropoda</taxon>
        <taxon>Hexapoda</taxon>
        <taxon>Insecta</taxon>
        <taxon>Pterygota</taxon>
        <taxon>Neoptera</taxon>
        <taxon>Paraneoptera</taxon>
        <taxon>Thysanoptera</taxon>
        <taxon>Terebrantia</taxon>
        <taxon>Thripoidea</taxon>
        <taxon>Thripidae</taxon>
        <taxon>Frankliniella</taxon>
    </lineage>
</organism>
<dbReference type="KEGG" id="foc:113209649"/>
<protein>
    <submittedName>
        <fullName evidence="2">Uncharacterized protein LOC113209649 isoform X1</fullName>
    </submittedName>
</protein>
<keyword evidence="1" id="KW-1185">Reference proteome</keyword>
<dbReference type="AlphaFoldDB" id="A0A6J1SUU1"/>
<dbReference type="Gene3D" id="3.80.10.10">
    <property type="entry name" value="Ribonuclease Inhibitor"/>
    <property type="match status" value="1"/>
</dbReference>
<reference evidence="2" key="1">
    <citation type="submission" date="2025-08" db="UniProtKB">
        <authorList>
            <consortium name="RefSeq"/>
        </authorList>
    </citation>
    <scope>IDENTIFICATION</scope>
    <source>
        <tissue evidence="2">Whole organism</tissue>
    </source>
</reference>